<evidence type="ECO:0000313" key="1">
    <source>
        <dbReference type="EMBL" id="KIO26298.1"/>
    </source>
</evidence>
<dbReference type="AlphaFoldDB" id="A0A0C3KY22"/>
<dbReference type="EMBL" id="KN823026">
    <property type="protein sequence ID" value="KIO26298.1"/>
    <property type="molecule type" value="Genomic_DNA"/>
</dbReference>
<reference evidence="1 2" key="1">
    <citation type="submission" date="2014-04" db="EMBL/GenBank/DDBJ databases">
        <authorList>
            <consortium name="DOE Joint Genome Institute"/>
            <person name="Kuo A."/>
            <person name="Girlanda M."/>
            <person name="Perotto S."/>
            <person name="Kohler A."/>
            <person name="Nagy L.G."/>
            <person name="Floudas D."/>
            <person name="Copeland A."/>
            <person name="Barry K.W."/>
            <person name="Cichocki N."/>
            <person name="Veneault-Fourrey C."/>
            <person name="LaButti K."/>
            <person name="Lindquist E.A."/>
            <person name="Lipzen A."/>
            <person name="Lundell T."/>
            <person name="Morin E."/>
            <person name="Murat C."/>
            <person name="Sun H."/>
            <person name="Tunlid A."/>
            <person name="Henrissat B."/>
            <person name="Grigoriev I.V."/>
            <person name="Hibbett D.S."/>
            <person name="Martin F."/>
            <person name="Nordberg H.P."/>
            <person name="Cantor M.N."/>
            <person name="Hua S.X."/>
        </authorList>
    </citation>
    <scope>NUCLEOTIDE SEQUENCE [LARGE SCALE GENOMIC DNA]</scope>
    <source>
        <strain evidence="1 2">MUT 4182</strain>
    </source>
</reference>
<evidence type="ECO:0000313" key="2">
    <source>
        <dbReference type="Proteomes" id="UP000054248"/>
    </source>
</evidence>
<reference evidence="2" key="2">
    <citation type="submission" date="2015-01" db="EMBL/GenBank/DDBJ databases">
        <title>Evolutionary Origins and Diversification of the Mycorrhizal Mutualists.</title>
        <authorList>
            <consortium name="DOE Joint Genome Institute"/>
            <consortium name="Mycorrhizal Genomics Consortium"/>
            <person name="Kohler A."/>
            <person name="Kuo A."/>
            <person name="Nagy L.G."/>
            <person name="Floudas D."/>
            <person name="Copeland A."/>
            <person name="Barry K.W."/>
            <person name="Cichocki N."/>
            <person name="Veneault-Fourrey C."/>
            <person name="LaButti K."/>
            <person name="Lindquist E.A."/>
            <person name="Lipzen A."/>
            <person name="Lundell T."/>
            <person name="Morin E."/>
            <person name="Murat C."/>
            <person name="Riley R."/>
            <person name="Ohm R."/>
            <person name="Sun H."/>
            <person name="Tunlid A."/>
            <person name="Henrissat B."/>
            <person name="Grigoriev I.V."/>
            <person name="Hibbett D.S."/>
            <person name="Martin F."/>
        </authorList>
    </citation>
    <scope>NUCLEOTIDE SEQUENCE [LARGE SCALE GENOMIC DNA]</scope>
    <source>
        <strain evidence="2">MUT 4182</strain>
    </source>
</reference>
<protein>
    <submittedName>
        <fullName evidence="1">Uncharacterized protein</fullName>
    </submittedName>
</protein>
<dbReference type="Proteomes" id="UP000054248">
    <property type="component" value="Unassembled WGS sequence"/>
</dbReference>
<keyword evidence="2" id="KW-1185">Reference proteome</keyword>
<dbReference type="HOGENOM" id="CLU_2442500_0_0_1"/>
<gene>
    <name evidence="1" type="ORF">M407DRAFT_243765</name>
</gene>
<sequence>MEPSVGAKQIFWSQQKQLVTDANYHFWGREQAGRAAGQKRQARSGDFSLARSSPPKCDIIPGVYAEVFRGYPFVGPPYYEPTMNIEVSPT</sequence>
<name>A0A0C3KY22_9AGAM</name>
<proteinExistence type="predicted"/>
<organism evidence="1 2">
    <name type="scientific">Tulasnella calospora MUT 4182</name>
    <dbReference type="NCBI Taxonomy" id="1051891"/>
    <lineage>
        <taxon>Eukaryota</taxon>
        <taxon>Fungi</taxon>
        <taxon>Dikarya</taxon>
        <taxon>Basidiomycota</taxon>
        <taxon>Agaricomycotina</taxon>
        <taxon>Agaricomycetes</taxon>
        <taxon>Cantharellales</taxon>
        <taxon>Tulasnellaceae</taxon>
        <taxon>Tulasnella</taxon>
    </lineage>
</organism>
<accession>A0A0C3KY22</accession>